<comment type="caution">
    <text evidence="10">The sequence shown here is derived from an EMBL/GenBank/DDBJ whole genome shotgun (WGS) entry which is preliminary data.</text>
</comment>
<evidence type="ECO:0000313" key="11">
    <source>
        <dbReference type="Proteomes" id="UP001152320"/>
    </source>
</evidence>
<keyword evidence="5 8" id="KW-1133">Transmembrane helix</keyword>
<evidence type="ECO:0000256" key="8">
    <source>
        <dbReference type="SAM" id="Phobius"/>
    </source>
</evidence>
<name>A0A9Q1BY29_HOLLE</name>
<gene>
    <name evidence="10" type="ORF">HOLleu_21635</name>
</gene>
<evidence type="ECO:0000313" key="10">
    <source>
        <dbReference type="EMBL" id="KAJ8034689.1"/>
    </source>
</evidence>
<feature type="transmembrane region" description="Helical" evidence="8">
    <location>
        <begin position="6"/>
        <end position="30"/>
    </location>
</feature>
<comment type="similarity">
    <text evidence="7">Belongs to the G-protein coupled receptor 1 family.</text>
</comment>
<accession>A0A9Q1BY29</accession>
<evidence type="ECO:0000256" key="7">
    <source>
        <dbReference type="RuleBase" id="RU000688"/>
    </source>
</evidence>
<dbReference type="PANTHER" id="PTHR24372:SF77">
    <property type="entry name" value="G-PROTEIN COUPLED RECEPTORS FAMILY 1 PROFILE DOMAIN-CONTAINING PROTEIN"/>
    <property type="match status" value="1"/>
</dbReference>
<evidence type="ECO:0000256" key="1">
    <source>
        <dbReference type="ARBA" id="ARBA00004370"/>
    </source>
</evidence>
<dbReference type="InterPro" id="IPR017452">
    <property type="entry name" value="GPCR_Rhodpsn_7TM"/>
</dbReference>
<keyword evidence="7" id="KW-0297">G-protein coupled receptor</keyword>
<keyword evidence="4" id="KW-0677">Repeat</keyword>
<proteinExistence type="inferred from homology"/>
<dbReference type="Gene3D" id="1.20.1070.10">
    <property type="entry name" value="Rhodopsin 7-helix transmembrane proteins"/>
    <property type="match status" value="1"/>
</dbReference>
<feature type="transmembrane region" description="Helical" evidence="8">
    <location>
        <begin position="218"/>
        <end position="243"/>
    </location>
</feature>
<dbReference type="AlphaFoldDB" id="A0A9Q1BY29"/>
<feature type="transmembrane region" description="Helical" evidence="8">
    <location>
        <begin position="96"/>
        <end position="115"/>
    </location>
</feature>
<feature type="transmembrane region" description="Helical" evidence="8">
    <location>
        <begin position="51"/>
        <end position="76"/>
    </location>
</feature>
<comment type="subcellular location">
    <subcellularLocation>
        <location evidence="1">Membrane</location>
    </subcellularLocation>
</comment>
<dbReference type="Pfam" id="PF00001">
    <property type="entry name" value="7tm_1"/>
    <property type="match status" value="2"/>
</dbReference>
<dbReference type="GO" id="GO:0005886">
    <property type="term" value="C:plasma membrane"/>
    <property type="evidence" value="ECO:0007669"/>
    <property type="project" value="TreeGrafter"/>
</dbReference>
<feature type="transmembrane region" description="Helical" evidence="8">
    <location>
        <begin position="295"/>
        <end position="315"/>
    </location>
</feature>
<keyword evidence="7" id="KW-0807">Transducer</keyword>
<dbReference type="GO" id="GO:0007189">
    <property type="term" value="P:adenylate cyclase-activating G protein-coupled receptor signaling pathway"/>
    <property type="evidence" value="ECO:0007669"/>
    <property type="project" value="TreeGrafter"/>
</dbReference>
<sequence>MFPNHALRVVLWVVCLSSVVANFAVFISRLKHEIPVMRKLFSSTVSANQNTFLLNLAVADFAMGLYLLAIGLADVIFGNEYFLFALGWRKGIPCKIFGFIVFLSNVVSLLILTLVSIERFLVIVFPFGNIRLGPNLTVKLCIMSWVVGGIMALTPIILSEYVPQAFGFSDICLGLPFVPIPEMLGNEVSVISDQYGYIEDINVNNNFKGLQWVYSQIIYIYFSSACVLVITICYVCIFVSTIVAKKQSGRGYVDKAEIKLALRLSIIIWTDLICWLPVIITGILSALGTDISVDMYVWLTVLVMPVNSALNPFIYTVPTIKKKKNNEPSFIGEQRTLEKQKQDKRQKRWITTAFKAHSYESSTSPAEVSTL</sequence>
<evidence type="ECO:0000256" key="4">
    <source>
        <dbReference type="ARBA" id="ARBA00022737"/>
    </source>
</evidence>
<dbReference type="Proteomes" id="UP001152320">
    <property type="component" value="Chromosome 10"/>
</dbReference>
<evidence type="ECO:0000256" key="3">
    <source>
        <dbReference type="ARBA" id="ARBA00022692"/>
    </source>
</evidence>
<feature type="transmembrane region" description="Helical" evidence="8">
    <location>
        <begin position="264"/>
        <end position="289"/>
    </location>
</feature>
<dbReference type="PROSITE" id="PS00237">
    <property type="entry name" value="G_PROTEIN_RECEP_F1_1"/>
    <property type="match status" value="1"/>
</dbReference>
<evidence type="ECO:0000256" key="6">
    <source>
        <dbReference type="ARBA" id="ARBA00023136"/>
    </source>
</evidence>
<keyword evidence="11" id="KW-1185">Reference proteome</keyword>
<dbReference type="PANTHER" id="PTHR24372">
    <property type="entry name" value="GLYCOPROTEIN HORMONE RECEPTOR"/>
    <property type="match status" value="1"/>
</dbReference>
<keyword evidence="7 10" id="KW-0675">Receptor</keyword>
<feature type="domain" description="G-protein coupled receptors family 1 profile" evidence="9">
    <location>
        <begin position="21"/>
        <end position="315"/>
    </location>
</feature>
<feature type="transmembrane region" description="Helical" evidence="8">
    <location>
        <begin position="136"/>
        <end position="158"/>
    </location>
</feature>
<keyword evidence="2" id="KW-0433">Leucine-rich repeat</keyword>
<organism evidence="10 11">
    <name type="scientific">Holothuria leucospilota</name>
    <name type="common">Black long sea cucumber</name>
    <name type="synonym">Mertensiothuria leucospilota</name>
    <dbReference type="NCBI Taxonomy" id="206669"/>
    <lineage>
        <taxon>Eukaryota</taxon>
        <taxon>Metazoa</taxon>
        <taxon>Echinodermata</taxon>
        <taxon>Eleutherozoa</taxon>
        <taxon>Echinozoa</taxon>
        <taxon>Holothuroidea</taxon>
        <taxon>Aspidochirotacea</taxon>
        <taxon>Aspidochirotida</taxon>
        <taxon>Holothuriidae</taxon>
        <taxon>Holothuria</taxon>
    </lineage>
</organism>
<dbReference type="PRINTS" id="PR00237">
    <property type="entry name" value="GPCRRHODOPSN"/>
</dbReference>
<evidence type="ECO:0000256" key="2">
    <source>
        <dbReference type="ARBA" id="ARBA00022614"/>
    </source>
</evidence>
<dbReference type="GO" id="GO:0008528">
    <property type="term" value="F:G protein-coupled peptide receptor activity"/>
    <property type="evidence" value="ECO:0007669"/>
    <property type="project" value="TreeGrafter"/>
</dbReference>
<dbReference type="PROSITE" id="PS50262">
    <property type="entry name" value="G_PROTEIN_RECEP_F1_2"/>
    <property type="match status" value="1"/>
</dbReference>
<evidence type="ECO:0000256" key="5">
    <source>
        <dbReference type="ARBA" id="ARBA00022989"/>
    </source>
</evidence>
<dbReference type="GO" id="GO:0009755">
    <property type="term" value="P:hormone-mediated signaling pathway"/>
    <property type="evidence" value="ECO:0007669"/>
    <property type="project" value="TreeGrafter"/>
</dbReference>
<dbReference type="InterPro" id="IPR000276">
    <property type="entry name" value="GPCR_Rhodpsn"/>
</dbReference>
<keyword evidence="3 7" id="KW-0812">Transmembrane</keyword>
<dbReference type="SUPFAM" id="SSF81321">
    <property type="entry name" value="Family A G protein-coupled receptor-like"/>
    <property type="match status" value="1"/>
</dbReference>
<evidence type="ECO:0000259" key="9">
    <source>
        <dbReference type="PROSITE" id="PS50262"/>
    </source>
</evidence>
<protein>
    <submittedName>
        <fullName evidence="10">Relaxin receptor 2</fullName>
    </submittedName>
</protein>
<keyword evidence="6 8" id="KW-0472">Membrane</keyword>
<dbReference type="EMBL" id="JAIZAY010000010">
    <property type="protein sequence ID" value="KAJ8034689.1"/>
    <property type="molecule type" value="Genomic_DNA"/>
</dbReference>
<reference evidence="10" key="1">
    <citation type="submission" date="2021-10" db="EMBL/GenBank/DDBJ databases">
        <title>Tropical sea cucumber genome reveals ecological adaptation and Cuvierian tubules defense mechanism.</title>
        <authorList>
            <person name="Chen T."/>
        </authorList>
    </citation>
    <scope>NUCLEOTIDE SEQUENCE</scope>
    <source>
        <strain evidence="10">Nanhai2018</strain>
        <tissue evidence="10">Muscle</tissue>
    </source>
</reference>